<dbReference type="InterPro" id="IPR019734">
    <property type="entry name" value="TPR_rpt"/>
</dbReference>
<gene>
    <name evidence="5" type="ORF">CHU95_05770</name>
</gene>
<proteinExistence type="predicted"/>
<feature type="chain" id="PRO_5011970992" evidence="4">
    <location>
        <begin position="23"/>
        <end position="265"/>
    </location>
</feature>
<dbReference type="AlphaFoldDB" id="A0A255Z4H5"/>
<keyword evidence="6" id="KW-1185">Reference proteome</keyword>
<keyword evidence="4" id="KW-0732">Signal</keyword>
<organism evidence="5 6">
    <name type="scientific">Niveispirillum lacus</name>
    <dbReference type="NCBI Taxonomy" id="1981099"/>
    <lineage>
        <taxon>Bacteria</taxon>
        <taxon>Pseudomonadati</taxon>
        <taxon>Pseudomonadota</taxon>
        <taxon>Alphaproteobacteria</taxon>
        <taxon>Rhodospirillales</taxon>
        <taxon>Azospirillaceae</taxon>
        <taxon>Niveispirillum</taxon>
    </lineage>
</organism>
<dbReference type="Proteomes" id="UP000216998">
    <property type="component" value="Unassembled WGS sequence"/>
</dbReference>
<dbReference type="RefSeq" id="WP_094454666.1">
    <property type="nucleotide sequence ID" value="NZ_NOXU01000024.1"/>
</dbReference>
<evidence type="ECO:0000313" key="6">
    <source>
        <dbReference type="Proteomes" id="UP000216998"/>
    </source>
</evidence>
<keyword evidence="1" id="KW-0677">Repeat</keyword>
<dbReference type="Gene3D" id="1.25.40.10">
    <property type="entry name" value="Tetratricopeptide repeat domain"/>
    <property type="match status" value="2"/>
</dbReference>
<sequence length="265" mass="29007">MSRFLNAGALTALTLLSLPLSVAGHEGTVFANRAACLARAEELPDFAFEEAKLWERQGAGSEARLCQALALLLRGDWLLAAPALEATADEMVRESASMRANLYSRAAMAWSNAHKLPEAEVAFGKALELTPRDPQILMDRAIARAGIEKYWDAITDLDRVIELSPKMAEAWLLRAQAHHVLALDAKSMVDVEAALRLAPQSGEALLLRGNLRAAKSDMIHAKQDWEAVRRVAPGSPASTIALQNLNALDRAQSEQKRELKQKKEQ</sequence>
<evidence type="ECO:0000313" key="5">
    <source>
        <dbReference type="EMBL" id="OYQ35785.1"/>
    </source>
</evidence>
<accession>A0A255Z4H5</accession>
<feature type="repeat" description="TPR" evidence="3">
    <location>
        <begin position="100"/>
        <end position="133"/>
    </location>
</feature>
<keyword evidence="2 3" id="KW-0802">TPR repeat</keyword>
<evidence type="ECO:0000256" key="1">
    <source>
        <dbReference type="ARBA" id="ARBA00022737"/>
    </source>
</evidence>
<dbReference type="EMBL" id="NOXU01000024">
    <property type="protein sequence ID" value="OYQ35785.1"/>
    <property type="molecule type" value="Genomic_DNA"/>
</dbReference>
<comment type="caution">
    <text evidence="5">The sequence shown here is derived from an EMBL/GenBank/DDBJ whole genome shotgun (WGS) entry which is preliminary data.</text>
</comment>
<dbReference type="PANTHER" id="PTHR44858:SF1">
    <property type="entry name" value="UDP-N-ACETYLGLUCOSAMINE--PEPTIDE N-ACETYLGLUCOSAMINYLTRANSFERASE SPINDLY-RELATED"/>
    <property type="match status" value="1"/>
</dbReference>
<name>A0A255Z4H5_9PROT</name>
<reference evidence="5 6" key="1">
    <citation type="submission" date="2017-07" db="EMBL/GenBank/DDBJ databases">
        <title>Niveispirillum cyanobacteriorum sp. nov., isolated from cyanobacterial aggregates in a eutrophic lake.</title>
        <authorList>
            <person name="Cai H."/>
        </authorList>
    </citation>
    <scope>NUCLEOTIDE SEQUENCE [LARGE SCALE GENOMIC DNA]</scope>
    <source>
        <strain evidence="6">TH1-14</strain>
    </source>
</reference>
<dbReference type="PANTHER" id="PTHR44858">
    <property type="entry name" value="TETRATRICOPEPTIDE REPEAT PROTEIN 6"/>
    <property type="match status" value="1"/>
</dbReference>
<dbReference type="SUPFAM" id="SSF48452">
    <property type="entry name" value="TPR-like"/>
    <property type="match status" value="1"/>
</dbReference>
<feature type="signal peptide" evidence="4">
    <location>
        <begin position="1"/>
        <end position="22"/>
    </location>
</feature>
<dbReference type="InterPro" id="IPR050498">
    <property type="entry name" value="Ycf3"/>
</dbReference>
<dbReference type="OrthoDB" id="8480494at2"/>
<dbReference type="SMART" id="SM00028">
    <property type="entry name" value="TPR"/>
    <property type="match status" value="4"/>
</dbReference>
<evidence type="ECO:0000256" key="4">
    <source>
        <dbReference type="SAM" id="SignalP"/>
    </source>
</evidence>
<evidence type="ECO:0000256" key="3">
    <source>
        <dbReference type="PROSITE-ProRule" id="PRU00339"/>
    </source>
</evidence>
<dbReference type="PROSITE" id="PS50005">
    <property type="entry name" value="TPR"/>
    <property type="match status" value="1"/>
</dbReference>
<protein>
    <submittedName>
        <fullName evidence="5">Uncharacterized protein</fullName>
    </submittedName>
</protein>
<evidence type="ECO:0000256" key="2">
    <source>
        <dbReference type="ARBA" id="ARBA00022803"/>
    </source>
</evidence>
<dbReference type="InterPro" id="IPR011990">
    <property type="entry name" value="TPR-like_helical_dom_sf"/>
</dbReference>